<sequence>MSMPSQGPAVPRRRLGAELRRLREDVGLTLEQAAVALECSTSKISRLETGKGLPKQRDVRDLARLYGKQAEAELERLLRWAREGAKAGWWQEYTKLLDAEPFMLDGVDRLVALESDASRIKAFAQPCIFGLLQTQAYARSVLANALPQHSVDEIDSLVQLRTRRQEILTEAERPLSLHAVLDEAALRREVGSREIMVEQFQQLLRWGRMPNITLQLLPFSAGFVRASAGPFMVIEFEESVDQDVVYVESQAGNLYLEGDFGVETYVRIFDDVSRRALGPVETEMWLRDRC</sequence>
<dbReference type="InterPro" id="IPR043917">
    <property type="entry name" value="DUF5753"/>
</dbReference>
<gene>
    <name evidence="2" type="ORF">H6H00_06700</name>
</gene>
<accession>A0A7G7MLH5</accession>
<evidence type="ECO:0000259" key="1">
    <source>
        <dbReference type="PROSITE" id="PS50943"/>
    </source>
</evidence>
<dbReference type="Proteomes" id="UP000515728">
    <property type="component" value="Chromosome"/>
</dbReference>
<dbReference type="SMART" id="SM00530">
    <property type="entry name" value="HTH_XRE"/>
    <property type="match status" value="1"/>
</dbReference>
<dbReference type="Pfam" id="PF13560">
    <property type="entry name" value="HTH_31"/>
    <property type="match status" value="1"/>
</dbReference>
<evidence type="ECO:0000313" key="3">
    <source>
        <dbReference type="Proteomes" id="UP000515728"/>
    </source>
</evidence>
<keyword evidence="3" id="KW-1185">Reference proteome</keyword>
<dbReference type="RefSeq" id="WP_185720463.1">
    <property type="nucleotide sequence ID" value="NZ_BAAAWI010000001.1"/>
</dbReference>
<dbReference type="KEGG" id="ppel:H6H00_06700"/>
<name>A0A7G7MLH5_9PSEU</name>
<feature type="domain" description="HTH cro/C1-type" evidence="1">
    <location>
        <begin position="19"/>
        <end position="74"/>
    </location>
</feature>
<protein>
    <submittedName>
        <fullName evidence="2">Helix-turn-helix domain-containing protein</fullName>
    </submittedName>
</protein>
<dbReference type="AlphaFoldDB" id="A0A7G7MLH5"/>
<dbReference type="InterPro" id="IPR010982">
    <property type="entry name" value="Lambda_DNA-bd_dom_sf"/>
</dbReference>
<reference evidence="2 3" key="1">
    <citation type="submission" date="2020-08" db="EMBL/GenBank/DDBJ databases">
        <authorList>
            <person name="Mo P."/>
        </authorList>
    </citation>
    <scope>NUCLEOTIDE SEQUENCE [LARGE SCALE GENOMIC DNA]</scope>
    <source>
        <strain evidence="2 3">CGMCC 4.1532</strain>
    </source>
</reference>
<dbReference type="Pfam" id="PF19054">
    <property type="entry name" value="DUF5753"/>
    <property type="match status" value="1"/>
</dbReference>
<dbReference type="InterPro" id="IPR001387">
    <property type="entry name" value="Cro/C1-type_HTH"/>
</dbReference>
<dbReference type="SUPFAM" id="SSF47413">
    <property type="entry name" value="lambda repressor-like DNA-binding domains"/>
    <property type="match status" value="1"/>
</dbReference>
<dbReference type="PROSITE" id="PS50943">
    <property type="entry name" value="HTH_CROC1"/>
    <property type="match status" value="1"/>
</dbReference>
<dbReference type="CDD" id="cd00093">
    <property type="entry name" value="HTH_XRE"/>
    <property type="match status" value="1"/>
</dbReference>
<dbReference type="GO" id="GO:0003677">
    <property type="term" value="F:DNA binding"/>
    <property type="evidence" value="ECO:0007669"/>
    <property type="project" value="InterPro"/>
</dbReference>
<organism evidence="2 3">
    <name type="scientific">Pseudonocardia petroleophila</name>
    <dbReference type="NCBI Taxonomy" id="37331"/>
    <lineage>
        <taxon>Bacteria</taxon>
        <taxon>Bacillati</taxon>
        <taxon>Actinomycetota</taxon>
        <taxon>Actinomycetes</taxon>
        <taxon>Pseudonocardiales</taxon>
        <taxon>Pseudonocardiaceae</taxon>
        <taxon>Pseudonocardia</taxon>
    </lineage>
</organism>
<proteinExistence type="predicted"/>
<dbReference type="EMBL" id="CP060131">
    <property type="protein sequence ID" value="QNG53636.1"/>
    <property type="molecule type" value="Genomic_DNA"/>
</dbReference>
<dbReference type="Gene3D" id="1.10.260.40">
    <property type="entry name" value="lambda repressor-like DNA-binding domains"/>
    <property type="match status" value="1"/>
</dbReference>
<evidence type="ECO:0000313" key="2">
    <source>
        <dbReference type="EMBL" id="QNG53636.1"/>
    </source>
</evidence>